<evidence type="ECO:0000256" key="8">
    <source>
        <dbReference type="ARBA" id="ARBA00022670"/>
    </source>
</evidence>
<evidence type="ECO:0000313" key="15">
    <source>
        <dbReference type="EMBL" id="AQT42820.1"/>
    </source>
</evidence>
<evidence type="ECO:0000256" key="11">
    <source>
        <dbReference type="PIRNR" id="PIRNR006431"/>
    </source>
</evidence>
<dbReference type="Proteomes" id="UP000189660">
    <property type="component" value="Chromosome"/>
</dbReference>
<sequence length="318" mass="36395">MRELYPAIEPFEHDMLDVGDGHELYWERVGTKRAEPAVFLHGGPGSGISENHRRLFDPNRYDVLLFDQRGCGRSTPHASITANTTWHLVEDMEKLRQMAGIDKWLVFGGSWGSTLALAYAETHPDHVSGLVLRGIFTGSRDEMNWLNQYGASEISPDYWENYIKPVPVEERNDLIGAYHRLLNHEQEDIAINAARSWSEWEAKNVSIIPPKPSPRTPQSDQAALDIARLENHYFVNDCWLEEEQLFHNLDKIRHLPCVIVHGRHDLICRLSYAWKLHKSWPGSKLHIVEGAGHSYSEPGILDCLIKATDQFVEGRNFL</sequence>
<protein>
    <recommendedName>
        <fullName evidence="5 11">Proline iminopeptidase</fullName>
        <shortName evidence="11">PIP</shortName>
        <ecNumber evidence="4 11">3.4.11.5</ecNumber>
    </recommendedName>
    <alternativeName>
        <fullName evidence="10 11">Prolyl aminopeptidase</fullName>
    </alternativeName>
</protein>
<evidence type="ECO:0000256" key="13">
    <source>
        <dbReference type="RuleBase" id="RU003421"/>
    </source>
</evidence>
<organism evidence="15 16">
    <name type="scientific">Bartonella apihabitans</name>
    <dbReference type="NCBI Taxonomy" id="2750929"/>
    <lineage>
        <taxon>Bacteria</taxon>
        <taxon>Pseudomonadati</taxon>
        <taxon>Pseudomonadota</taxon>
        <taxon>Alphaproteobacteria</taxon>
        <taxon>Hyphomicrobiales</taxon>
        <taxon>Bartonellaceae</taxon>
        <taxon>Bartonella</taxon>
    </lineage>
</organism>
<dbReference type="EMBL" id="CP015820">
    <property type="protein sequence ID" value="AQT42820.1"/>
    <property type="molecule type" value="Genomic_DNA"/>
</dbReference>
<dbReference type="PANTHER" id="PTHR43722:SF1">
    <property type="entry name" value="PROLINE IMINOPEPTIDASE"/>
    <property type="match status" value="1"/>
</dbReference>
<dbReference type="GO" id="GO:0004177">
    <property type="term" value="F:aminopeptidase activity"/>
    <property type="evidence" value="ECO:0007669"/>
    <property type="project" value="UniProtKB-UniRule"/>
</dbReference>
<proteinExistence type="inferred from homology"/>
<keyword evidence="6 11" id="KW-0031">Aminopeptidase</keyword>
<evidence type="ECO:0000256" key="9">
    <source>
        <dbReference type="ARBA" id="ARBA00022801"/>
    </source>
</evidence>
<name>A0A1U9MBD2_9HYPH</name>
<dbReference type="InterPro" id="IPR005944">
    <property type="entry name" value="Pro_iminopeptidase"/>
</dbReference>
<evidence type="ECO:0000256" key="3">
    <source>
        <dbReference type="ARBA" id="ARBA00010088"/>
    </source>
</evidence>
<dbReference type="SUPFAM" id="SSF53474">
    <property type="entry name" value="alpha/beta-Hydrolases"/>
    <property type="match status" value="1"/>
</dbReference>
<dbReference type="OrthoDB" id="9796770at2"/>
<dbReference type="PANTHER" id="PTHR43722">
    <property type="entry name" value="PROLINE IMINOPEPTIDASE"/>
    <property type="match status" value="1"/>
</dbReference>
<evidence type="ECO:0000259" key="14">
    <source>
        <dbReference type="Pfam" id="PF00561"/>
    </source>
</evidence>
<dbReference type="EC" id="3.4.11.5" evidence="4 11"/>
<keyword evidence="9 11" id="KW-0378">Hydrolase</keyword>
<reference evidence="15 16" key="1">
    <citation type="submission" date="2016-11" db="EMBL/GenBank/DDBJ databases">
        <title>Comparative genomics of Bartonella apis.</title>
        <authorList>
            <person name="Engel P."/>
        </authorList>
    </citation>
    <scope>NUCLEOTIDE SEQUENCE [LARGE SCALE GENOMIC DNA]</scope>
    <source>
        <strain evidence="15 16">BBC0178</strain>
    </source>
</reference>
<dbReference type="AlphaFoldDB" id="A0A1U9MBD2"/>
<feature type="active site" description="Nucleophile" evidence="12">
    <location>
        <position position="110"/>
    </location>
</feature>
<evidence type="ECO:0000256" key="10">
    <source>
        <dbReference type="ARBA" id="ARBA00029605"/>
    </source>
</evidence>
<dbReference type="InterPro" id="IPR000073">
    <property type="entry name" value="AB_hydrolase_1"/>
</dbReference>
<dbReference type="InterPro" id="IPR002410">
    <property type="entry name" value="Peptidase_S33"/>
</dbReference>
<evidence type="ECO:0000256" key="1">
    <source>
        <dbReference type="ARBA" id="ARBA00001585"/>
    </source>
</evidence>
<evidence type="ECO:0000256" key="6">
    <source>
        <dbReference type="ARBA" id="ARBA00022438"/>
    </source>
</evidence>
<dbReference type="PRINTS" id="PR00793">
    <property type="entry name" value="PROAMNOPTASE"/>
</dbReference>
<comment type="subcellular location">
    <subcellularLocation>
        <location evidence="2 11">Cytoplasm</location>
    </subcellularLocation>
</comment>
<comment type="catalytic activity">
    <reaction evidence="1 11 13">
        <text>Release of N-terminal proline from a peptide.</text>
        <dbReference type="EC" id="3.4.11.5"/>
    </reaction>
</comment>
<evidence type="ECO:0000256" key="12">
    <source>
        <dbReference type="PIRSR" id="PIRSR006431-1"/>
    </source>
</evidence>
<dbReference type="PIRSF" id="PIRSF006431">
    <property type="entry name" value="Pept_S33"/>
    <property type="match status" value="1"/>
</dbReference>
<dbReference type="Gene3D" id="3.40.50.1820">
    <property type="entry name" value="alpha/beta hydrolase"/>
    <property type="match status" value="1"/>
</dbReference>
<keyword evidence="8 11" id="KW-0645">Protease</keyword>
<dbReference type="RefSeq" id="WP_078039619.1">
    <property type="nucleotide sequence ID" value="NZ_CP015820.1"/>
</dbReference>
<evidence type="ECO:0000256" key="5">
    <source>
        <dbReference type="ARBA" id="ARBA00021843"/>
    </source>
</evidence>
<evidence type="ECO:0000313" key="16">
    <source>
        <dbReference type="Proteomes" id="UP000189660"/>
    </source>
</evidence>
<dbReference type="Pfam" id="PF00561">
    <property type="entry name" value="Abhydrolase_1"/>
    <property type="match status" value="1"/>
</dbReference>
<keyword evidence="7 11" id="KW-0963">Cytoplasm</keyword>
<feature type="domain" description="AB hydrolase-1" evidence="14">
    <location>
        <begin position="38"/>
        <end position="294"/>
    </location>
</feature>
<dbReference type="NCBIfam" id="TIGR01249">
    <property type="entry name" value="pro_imino_pep_1"/>
    <property type="match status" value="1"/>
</dbReference>
<gene>
    <name evidence="15" type="ORF">BBC0178_013550</name>
</gene>
<feature type="active site" evidence="12">
    <location>
        <position position="265"/>
    </location>
</feature>
<dbReference type="GO" id="GO:0006508">
    <property type="term" value="P:proteolysis"/>
    <property type="evidence" value="ECO:0007669"/>
    <property type="project" value="UniProtKB-KW"/>
</dbReference>
<evidence type="ECO:0000256" key="2">
    <source>
        <dbReference type="ARBA" id="ARBA00004496"/>
    </source>
</evidence>
<evidence type="ECO:0000256" key="4">
    <source>
        <dbReference type="ARBA" id="ARBA00012568"/>
    </source>
</evidence>
<comment type="similarity">
    <text evidence="3 11 13">Belongs to the peptidase S33 family.</text>
</comment>
<keyword evidence="16" id="KW-1185">Reference proteome</keyword>
<dbReference type="InterPro" id="IPR029058">
    <property type="entry name" value="AB_hydrolase_fold"/>
</dbReference>
<accession>A0A1U9MBD2</accession>
<dbReference type="GO" id="GO:0005737">
    <property type="term" value="C:cytoplasm"/>
    <property type="evidence" value="ECO:0007669"/>
    <property type="project" value="UniProtKB-SubCell"/>
</dbReference>
<dbReference type="KEGG" id="bapa:BBC0178_013550"/>
<feature type="active site" description="Proton donor" evidence="12">
    <location>
        <position position="293"/>
    </location>
</feature>
<evidence type="ECO:0000256" key="7">
    <source>
        <dbReference type="ARBA" id="ARBA00022490"/>
    </source>
</evidence>